<organism evidence="1 2">
    <name type="scientific">Yoonia algicola</name>
    <dbReference type="NCBI Taxonomy" id="3137368"/>
    <lineage>
        <taxon>Bacteria</taxon>
        <taxon>Pseudomonadati</taxon>
        <taxon>Pseudomonadota</taxon>
        <taxon>Alphaproteobacteria</taxon>
        <taxon>Rhodobacterales</taxon>
        <taxon>Paracoccaceae</taxon>
        <taxon>Yoonia</taxon>
    </lineage>
</organism>
<evidence type="ECO:0000313" key="2">
    <source>
        <dbReference type="Proteomes" id="UP001451782"/>
    </source>
</evidence>
<protein>
    <submittedName>
        <fullName evidence="1">Uncharacterized protein</fullName>
    </submittedName>
</protein>
<name>A0AAN0M3Z7_9RHOB</name>
<reference evidence="1 2" key="1">
    <citation type="submission" date="2024-04" db="EMBL/GenBank/DDBJ databases">
        <title>Phylogenomic analyses of a clade within the roseobacter group suggest taxonomic reassignments of species of the genera Aestuariivita, Citreicella, Loktanella, Nautella, Pelagibaca, Ruegeria, Thalassobius, Thiobacimonas and Tropicibacter, and the proposal o.</title>
        <authorList>
            <person name="Jeon C.O."/>
        </authorList>
    </citation>
    <scope>NUCLEOTIDE SEQUENCE [LARGE SCALE GENOMIC DNA]</scope>
    <source>
        <strain evidence="1 2">G8-12</strain>
    </source>
</reference>
<dbReference type="AlphaFoldDB" id="A0AAN0M3Z7"/>
<gene>
    <name evidence="1" type="ORF">AABB28_03005</name>
</gene>
<sequence>MLASPAAAQTSEDYVVRFTGFLGDLRLPAADVRADLMAVNDDTAQIAIAMNEEATASFALFTKTHVNQSVTYFVCGEQFQSITMQAPIDTGFMLTDALALDRATAMVDALNGLGDCPE</sequence>
<dbReference type="RefSeq" id="WP_342070651.1">
    <property type="nucleotide sequence ID" value="NZ_CP151762.1"/>
</dbReference>
<proteinExistence type="predicted"/>
<dbReference type="EMBL" id="CP151762">
    <property type="protein sequence ID" value="WZU64285.1"/>
    <property type="molecule type" value="Genomic_DNA"/>
</dbReference>
<accession>A0AAN0M3Z7</accession>
<dbReference type="Proteomes" id="UP001451782">
    <property type="component" value="Chromosome"/>
</dbReference>
<evidence type="ECO:0000313" key="1">
    <source>
        <dbReference type="EMBL" id="WZU64285.1"/>
    </source>
</evidence>
<keyword evidence="2" id="KW-1185">Reference proteome</keyword>
<dbReference type="KEGG" id="yag:AABB28_03005"/>